<dbReference type="InterPro" id="IPR036514">
    <property type="entry name" value="SGNH_hydro_sf"/>
</dbReference>
<name>S5ZLG4_9SPIR</name>
<dbReference type="STRING" id="1291379.TPE_0921"/>
<dbReference type="AlphaFoldDB" id="S5ZLG4"/>
<proteinExistence type="predicted"/>
<keyword evidence="1" id="KW-0472">Membrane</keyword>
<dbReference type="RefSeq" id="WP_020964717.1">
    <property type="nucleotide sequence ID" value="NC_022097.1"/>
</dbReference>
<evidence type="ECO:0000256" key="1">
    <source>
        <dbReference type="SAM" id="Phobius"/>
    </source>
</evidence>
<keyword evidence="1" id="KW-1133">Transmembrane helix</keyword>
<dbReference type="Gene3D" id="3.40.50.1110">
    <property type="entry name" value="SGNH hydrolase"/>
    <property type="match status" value="1"/>
</dbReference>
<accession>S5ZLG4</accession>
<evidence type="ECO:0000313" key="2">
    <source>
        <dbReference type="EMBL" id="AGT43417.1"/>
    </source>
</evidence>
<dbReference type="GeneID" id="301089566"/>
<keyword evidence="1" id="KW-0812">Transmembrane</keyword>
<dbReference type="PATRIC" id="fig|1291379.3.peg.917"/>
<gene>
    <name evidence="2" type="ORF">TPE_0921</name>
</gene>
<dbReference type="SUPFAM" id="SSF52266">
    <property type="entry name" value="SGNH hydrolase"/>
    <property type="match status" value="1"/>
</dbReference>
<keyword evidence="3" id="KW-1185">Reference proteome</keyword>
<reference evidence="2 3" key="1">
    <citation type="journal article" date="2013" name="PLoS ONE">
        <title>Genome-Wide Relatedness of Treponema pedis, from Gingiva and Necrotic Skin Lesions of Pigs, with the Human Oral Pathogen Treponema denticola.</title>
        <authorList>
            <person name="Svartstrom O."/>
            <person name="Mushtaq M."/>
            <person name="Pringle M."/>
            <person name="Segerman B."/>
        </authorList>
    </citation>
    <scope>NUCLEOTIDE SEQUENCE [LARGE SCALE GENOMIC DNA]</scope>
    <source>
        <strain evidence="2">T A4</strain>
    </source>
</reference>
<feature type="transmembrane region" description="Helical" evidence="1">
    <location>
        <begin position="6"/>
        <end position="26"/>
    </location>
</feature>
<evidence type="ECO:0000313" key="3">
    <source>
        <dbReference type="Proteomes" id="UP000015620"/>
    </source>
</evidence>
<dbReference type="KEGG" id="tped:TPE_0921"/>
<protein>
    <recommendedName>
        <fullName evidence="4">SGNH/GDSL hydrolase family protein</fullName>
    </recommendedName>
</protein>
<evidence type="ECO:0008006" key="4">
    <source>
        <dbReference type="Google" id="ProtNLM"/>
    </source>
</evidence>
<dbReference type="EMBL" id="CP004120">
    <property type="protein sequence ID" value="AGT43417.1"/>
    <property type="molecule type" value="Genomic_DNA"/>
</dbReference>
<dbReference type="OrthoDB" id="9761723at2"/>
<sequence>MKKFIIRLLILIVPTAVLFLGVNFLYKNTNHWKAENNVYKFNFVPDKIQLANLGSSHGEVNFIYDDFPEYTAFNFGISGQRHSYNYVILKQYINTFEKNAVVILPISYFEITNIETAKNKKSKRPVYYRFVQKKYMQEIDEWKYSDYIKFNYFPVFFGNRIFQKILHDITENRMNIFWNRTKYINEEELDNYCQMKFKGWTHPNEEKGEEGFMYNFNMVCSIIELCKKHDLIPVLVTTPITDVLNGYFEEKENFFNTFYRFTDELTKKYPDVHYFDYSHNKEFSPNHKLFSDGDHLNVSGAKKFTDTVIRDLKKAGILQ</sequence>
<dbReference type="HOGENOM" id="CLU_075575_0_0_12"/>
<dbReference type="GO" id="GO:0016788">
    <property type="term" value="F:hydrolase activity, acting on ester bonds"/>
    <property type="evidence" value="ECO:0007669"/>
    <property type="project" value="UniProtKB-ARBA"/>
</dbReference>
<dbReference type="Proteomes" id="UP000015620">
    <property type="component" value="Chromosome"/>
</dbReference>
<organism evidence="2 3">
    <name type="scientific">Treponema pedis str. T A4</name>
    <dbReference type="NCBI Taxonomy" id="1291379"/>
    <lineage>
        <taxon>Bacteria</taxon>
        <taxon>Pseudomonadati</taxon>
        <taxon>Spirochaetota</taxon>
        <taxon>Spirochaetia</taxon>
        <taxon>Spirochaetales</taxon>
        <taxon>Treponemataceae</taxon>
        <taxon>Treponema</taxon>
    </lineage>
</organism>